<dbReference type="WBParaSite" id="RSKR_0000187500.1">
    <property type="protein sequence ID" value="RSKR_0000187500.1"/>
    <property type="gene ID" value="RSKR_0000187500"/>
</dbReference>
<evidence type="ECO:0000313" key="2">
    <source>
        <dbReference type="WBParaSite" id="RSKR_0000187500.1"/>
    </source>
</evidence>
<sequence length="377" mass="42139">MCIFQNFISAAIDSQLLKNVKNFEIKGISPVNFVFRTVEIISLKTYDDTPQYNITTDGKNLIFPFIVISDQDKASKVTTSAGTEYESTVKMGELYISADNSFAKIVWDSTEVALTTQTNTNSRGGEFSDLKWFDAKLTTVDDKTGIIYRIVNGTTHAMEIMADGSGDSDSLFKGEWMTVKDDKLYVGSHGKEITNSAGTIITNINQQYINIFSRNGAKEIINWEANFRALRNAAGINFPGYLVHEGCQWSEIHQKWFFLPRKASHTVYTRDHDEISGTNLLITADATFKCIDVVKIGAVDAEFGYSGFQFVPKTNDTVIIALQTREVGVKPVASKINVFRTDGTILFASHLISGDYKMEGLEFYNWRKSDDSVLAEI</sequence>
<protein>
    <submittedName>
        <fullName evidence="2">Apyrase</fullName>
    </submittedName>
</protein>
<dbReference type="Proteomes" id="UP000095286">
    <property type="component" value="Unplaced"/>
</dbReference>
<name>A0AC35TL33_9BILA</name>
<organism evidence="1 2">
    <name type="scientific">Rhabditophanes sp. KR3021</name>
    <dbReference type="NCBI Taxonomy" id="114890"/>
    <lineage>
        <taxon>Eukaryota</taxon>
        <taxon>Metazoa</taxon>
        <taxon>Ecdysozoa</taxon>
        <taxon>Nematoda</taxon>
        <taxon>Chromadorea</taxon>
        <taxon>Rhabditida</taxon>
        <taxon>Tylenchina</taxon>
        <taxon>Panagrolaimomorpha</taxon>
        <taxon>Strongyloidoidea</taxon>
        <taxon>Alloionematidae</taxon>
        <taxon>Rhabditophanes</taxon>
    </lineage>
</organism>
<accession>A0AC35TL33</accession>
<reference evidence="2" key="1">
    <citation type="submission" date="2016-11" db="UniProtKB">
        <authorList>
            <consortium name="WormBaseParasite"/>
        </authorList>
    </citation>
    <scope>IDENTIFICATION</scope>
    <source>
        <strain evidence="2">KR3021</strain>
    </source>
</reference>
<proteinExistence type="predicted"/>
<evidence type="ECO:0000313" key="1">
    <source>
        <dbReference type="Proteomes" id="UP000095286"/>
    </source>
</evidence>